<protein>
    <recommendedName>
        <fullName evidence="5">Putative pre-16S rRNA nuclease</fullName>
        <ecNumber evidence="5">3.1.-.-</ecNumber>
    </recommendedName>
</protein>
<dbReference type="SMART" id="SM00732">
    <property type="entry name" value="YqgFc"/>
    <property type="match status" value="1"/>
</dbReference>
<keyword evidence="1 5" id="KW-0963">Cytoplasm</keyword>
<dbReference type="NCBIfam" id="TIGR00250">
    <property type="entry name" value="RNAse_H_YqgF"/>
    <property type="match status" value="1"/>
</dbReference>
<dbReference type="GO" id="GO:0005829">
    <property type="term" value="C:cytosol"/>
    <property type="evidence" value="ECO:0007669"/>
    <property type="project" value="TreeGrafter"/>
</dbReference>
<evidence type="ECO:0000256" key="5">
    <source>
        <dbReference type="HAMAP-Rule" id="MF_00651"/>
    </source>
</evidence>
<dbReference type="GO" id="GO:0000967">
    <property type="term" value="P:rRNA 5'-end processing"/>
    <property type="evidence" value="ECO:0007669"/>
    <property type="project" value="UniProtKB-UniRule"/>
</dbReference>
<dbReference type="EC" id="3.1.-.-" evidence="5"/>
<dbReference type="PANTHER" id="PTHR33317">
    <property type="entry name" value="POLYNUCLEOTIDYL TRANSFERASE, RIBONUCLEASE H-LIKE SUPERFAMILY PROTEIN"/>
    <property type="match status" value="1"/>
</dbReference>
<evidence type="ECO:0000259" key="6">
    <source>
        <dbReference type="SMART" id="SM00732"/>
    </source>
</evidence>
<feature type="domain" description="YqgF/RNase H-like" evidence="6">
    <location>
        <begin position="39"/>
        <end position="139"/>
    </location>
</feature>
<dbReference type="eggNOG" id="COG0816">
    <property type="taxonomic scope" value="Bacteria"/>
</dbReference>
<evidence type="ECO:0000313" key="7">
    <source>
        <dbReference type="EMBL" id="CDN47437.1"/>
    </source>
</evidence>
<comment type="similarity">
    <text evidence="5">Belongs to the YqgF HJR family.</text>
</comment>
<dbReference type="PATRIC" id="fig|1028800.3.peg.1267"/>
<dbReference type="KEGG" id="ngg:RG540_CH12530"/>
<keyword evidence="3 5" id="KW-0540">Nuclease</keyword>
<dbReference type="Pfam" id="PF03652">
    <property type="entry name" value="RuvX"/>
    <property type="match status" value="1"/>
</dbReference>
<dbReference type="InterPro" id="IPR012337">
    <property type="entry name" value="RNaseH-like_sf"/>
</dbReference>
<keyword evidence="2 5" id="KW-0690">Ribosome biogenesis</keyword>
<comment type="function">
    <text evidence="5">Could be a nuclease involved in processing of the 5'-end of pre-16S rRNA.</text>
</comment>
<dbReference type="InterPro" id="IPR037027">
    <property type="entry name" value="YqgF/RNaseH-like_dom_sf"/>
</dbReference>
<dbReference type="InterPro" id="IPR006641">
    <property type="entry name" value="YqgF/RNaseH-like_dom"/>
</dbReference>
<dbReference type="HOGENOM" id="CLU_098240_1_1_5"/>
<gene>
    <name evidence="7" type="ORF">RG540_CH12530</name>
</gene>
<evidence type="ECO:0000256" key="3">
    <source>
        <dbReference type="ARBA" id="ARBA00022722"/>
    </source>
</evidence>
<accession>A0A068SMD9</accession>
<dbReference type="HAMAP" id="MF_00651">
    <property type="entry name" value="Nuclease_YqgF"/>
    <property type="match status" value="1"/>
</dbReference>
<name>A0A068SMD9_NEOGA</name>
<dbReference type="InterPro" id="IPR005227">
    <property type="entry name" value="YqgF"/>
</dbReference>
<evidence type="ECO:0000256" key="4">
    <source>
        <dbReference type="ARBA" id="ARBA00022801"/>
    </source>
</evidence>
<evidence type="ECO:0000256" key="1">
    <source>
        <dbReference type="ARBA" id="ARBA00022490"/>
    </source>
</evidence>
<dbReference type="Proteomes" id="UP000028181">
    <property type="component" value="Chromosome I"/>
</dbReference>
<evidence type="ECO:0000313" key="8">
    <source>
        <dbReference type="Proteomes" id="UP000028181"/>
    </source>
</evidence>
<sequence length="184" mass="20125">MGQRVGQNPLLRPCLDPEDEERMTVMTIEELAEALRPAQAIAGLDLGTKTIGLAMSDLGRRFATPRPVIKRVKFTKDAEVLLAFAEKEKVAGFVIGLPTNMDGSAGPRVQATRAFVRSMSEKTALPFVYWDERLSTVAAERALLEMDVSRAKRAERIDSAAASFILQGALDRLSSLGRETDFAS</sequence>
<dbReference type="CDD" id="cd16964">
    <property type="entry name" value="YqgF"/>
    <property type="match status" value="1"/>
</dbReference>
<comment type="subcellular location">
    <subcellularLocation>
        <location evidence="5">Cytoplasm</location>
    </subcellularLocation>
</comment>
<dbReference type="GO" id="GO:0004518">
    <property type="term" value="F:nuclease activity"/>
    <property type="evidence" value="ECO:0007669"/>
    <property type="project" value="UniProtKB-KW"/>
</dbReference>
<keyword evidence="8" id="KW-1185">Reference proteome</keyword>
<dbReference type="GO" id="GO:0016788">
    <property type="term" value="F:hydrolase activity, acting on ester bonds"/>
    <property type="evidence" value="ECO:0007669"/>
    <property type="project" value="UniProtKB-UniRule"/>
</dbReference>
<evidence type="ECO:0000256" key="2">
    <source>
        <dbReference type="ARBA" id="ARBA00022517"/>
    </source>
</evidence>
<dbReference type="EMBL" id="HG938353">
    <property type="protein sequence ID" value="CDN47437.1"/>
    <property type="molecule type" value="Genomic_DNA"/>
</dbReference>
<reference evidence="8" key="1">
    <citation type="journal article" date="2014" name="BMC Genomics">
        <title>Genome sequencing of two Neorhizobium galegae strains reveals a noeT gene responsible for the unusual acetylation of the nodulation factors.</title>
        <authorList>
            <person name="Osterman J."/>
            <person name="Marsh J."/>
            <person name="Laine P.K."/>
            <person name="Zeng Z."/>
            <person name="Alatalo E."/>
            <person name="Sullivan J.T."/>
            <person name="Young J.P."/>
            <person name="Thomas-Oates J."/>
            <person name="Paulin L."/>
            <person name="Lindstrom K."/>
        </authorList>
    </citation>
    <scope>NUCLEOTIDE SEQUENCE [LARGE SCALE GENOMIC DNA]</scope>
    <source>
        <strain evidence="8">HAMBI 540</strain>
    </source>
</reference>
<dbReference type="SUPFAM" id="SSF53098">
    <property type="entry name" value="Ribonuclease H-like"/>
    <property type="match status" value="1"/>
</dbReference>
<proteinExistence type="inferred from homology"/>
<organism evidence="7 8">
    <name type="scientific">Neorhizobium galegae bv. orientalis str. HAMBI 540</name>
    <dbReference type="NCBI Taxonomy" id="1028800"/>
    <lineage>
        <taxon>Bacteria</taxon>
        <taxon>Pseudomonadati</taxon>
        <taxon>Pseudomonadota</taxon>
        <taxon>Alphaproteobacteria</taxon>
        <taxon>Hyphomicrobiales</taxon>
        <taxon>Rhizobiaceae</taxon>
        <taxon>Rhizobium/Agrobacterium group</taxon>
        <taxon>Neorhizobium</taxon>
    </lineage>
</organism>
<dbReference type="AlphaFoldDB" id="A0A068SMD9"/>
<keyword evidence="4 5" id="KW-0378">Hydrolase</keyword>
<dbReference type="PANTHER" id="PTHR33317:SF4">
    <property type="entry name" value="POLYNUCLEOTIDYL TRANSFERASE, RIBONUCLEASE H-LIKE SUPERFAMILY PROTEIN"/>
    <property type="match status" value="1"/>
</dbReference>
<dbReference type="Gene3D" id="3.30.420.140">
    <property type="entry name" value="YqgF/RNase H-like domain"/>
    <property type="match status" value="1"/>
</dbReference>